<evidence type="ECO:0000256" key="3">
    <source>
        <dbReference type="SAM" id="SignalP"/>
    </source>
</evidence>
<dbReference type="GeneID" id="97284178"/>
<evidence type="ECO:0000313" key="4">
    <source>
        <dbReference type="EMBL" id="WTQ83747.1"/>
    </source>
</evidence>
<accession>A0ABZ1KT32</accession>
<name>A0ABZ1KT32_STRAH</name>
<evidence type="ECO:0008006" key="6">
    <source>
        <dbReference type="Google" id="ProtNLM"/>
    </source>
</evidence>
<reference evidence="4 5" key="1">
    <citation type="submission" date="2022-10" db="EMBL/GenBank/DDBJ databases">
        <title>The complete genomes of actinobacterial strains from the NBC collection.</title>
        <authorList>
            <person name="Joergensen T.S."/>
            <person name="Alvarez Arevalo M."/>
            <person name="Sterndorff E.B."/>
            <person name="Faurdal D."/>
            <person name="Vuksanovic O."/>
            <person name="Mourched A.-S."/>
            <person name="Charusanti P."/>
            <person name="Shaw S."/>
            <person name="Blin K."/>
            <person name="Weber T."/>
        </authorList>
    </citation>
    <scope>NUCLEOTIDE SEQUENCE [LARGE SCALE GENOMIC DNA]</scope>
    <source>
        <strain evidence="4 5">NBC_00156</strain>
    </source>
</reference>
<keyword evidence="2" id="KW-0472">Membrane</keyword>
<dbReference type="InterPro" id="IPR006311">
    <property type="entry name" value="TAT_signal"/>
</dbReference>
<feature type="region of interest" description="Disordered" evidence="1">
    <location>
        <begin position="128"/>
        <end position="188"/>
    </location>
</feature>
<evidence type="ECO:0000256" key="1">
    <source>
        <dbReference type="SAM" id="MobiDB-lite"/>
    </source>
</evidence>
<dbReference type="PROSITE" id="PS51318">
    <property type="entry name" value="TAT"/>
    <property type="match status" value="1"/>
</dbReference>
<keyword evidence="2" id="KW-1133">Transmembrane helix</keyword>
<dbReference type="RefSeq" id="WP_405450653.1">
    <property type="nucleotide sequence ID" value="NZ_CP108164.1"/>
</dbReference>
<evidence type="ECO:0000313" key="5">
    <source>
        <dbReference type="Proteomes" id="UP001622557"/>
    </source>
</evidence>
<keyword evidence="2" id="KW-0812">Transmembrane</keyword>
<organism evidence="4 5">
    <name type="scientific">Streptomyces achromogenes</name>
    <dbReference type="NCBI Taxonomy" id="67255"/>
    <lineage>
        <taxon>Bacteria</taxon>
        <taxon>Bacillati</taxon>
        <taxon>Actinomycetota</taxon>
        <taxon>Actinomycetes</taxon>
        <taxon>Kitasatosporales</taxon>
        <taxon>Streptomycetaceae</taxon>
        <taxon>Streptomyces</taxon>
    </lineage>
</organism>
<feature type="signal peptide" evidence="3">
    <location>
        <begin position="1"/>
        <end position="34"/>
    </location>
</feature>
<feature type="compositionally biased region" description="Low complexity" evidence="1">
    <location>
        <begin position="138"/>
        <end position="152"/>
    </location>
</feature>
<evidence type="ECO:0000256" key="2">
    <source>
        <dbReference type="SAM" id="Phobius"/>
    </source>
</evidence>
<keyword evidence="3" id="KW-0732">Signal</keyword>
<feature type="chain" id="PRO_5046842395" description="LPXTG cell wall anchor domain-containing protein" evidence="3">
    <location>
        <begin position="35"/>
        <end position="220"/>
    </location>
</feature>
<protein>
    <recommendedName>
        <fullName evidence="6">LPXTG cell wall anchor domain-containing protein</fullName>
    </recommendedName>
</protein>
<sequence>MSLTRRSVRRSGKLLGAAAGSAALILGPAGSALASAIDDFSAAVTCDGGKGAIVVTGTDPSATDAVVSVFAQGAAGVETKIGEQPVTGSGQGVRAVFPADWQPGTAYRVHVTAGHRVDQDIRPGLVTPSIPCAAGSGSPLPTARTTLTASPTPAAPVPASPTPATSASTGVSGNGPSPAADDSDLAETGASSRTPLIAGLAAALIVAGAGAVWFGMRRRG</sequence>
<dbReference type="Proteomes" id="UP001622557">
    <property type="component" value="Chromosome"/>
</dbReference>
<dbReference type="NCBIfam" id="NF041528">
    <property type="entry name" value="strep_LAETG"/>
    <property type="match status" value="1"/>
</dbReference>
<dbReference type="EMBL" id="CP108164">
    <property type="protein sequence ID" value="WTQ83747.1"/>
    <property type="molecule type" value="Genomic_DNA"/>
</dbReference>
<feature type="transmembrane region" description="Helical" evidence="2">
    <location>
        <begin position="196"/>
        <end position="216"/>
    </location>
</feature>
<keyword evidence="5" id="KW-1185">Reference proteome</keyword>
<gene>
    <name evidence="4" type="ORF">OG350_27115</name>
</gene>
<proteinExistence type="predicted"/>